<evidence type="ECO:0000256" key="5">
    <source>
        <dbReference type="ARBA" id="ARBA00022679"/>
    </source>
</evidence>
<proteinExistence type="predicted"/>
<dbReference type="GO" id="GO:0005737">
    <property type="term" value="C:cytoplasm"/>
    <property type="evidence" value="ECO:0007669"/>
    <property type="project" value="UniProtKB-SubCell"/>
</dbReference>
<keyword evidence="5" id="KW-0808">Transferase</keyword>
<evidence type="ECO:0000256" key="4">
    <source>
        <dbReference type="ARBA" id="ARBA00022597"/>
    </source>
</evidence>
<dbReference type="Gene3D" id="3.40.50.510">
    <property type="entry name" value="Phosphotransferase system, mannose-type IIA component"/>
    <property type="match status" value="1"/>
</dbReference>
<evidence type="ECO:0000256" key="7">
    <source>
        <dbReference type="ARBA" id="ARBA00022777"/>
    </source>
</evidence>
<dbReference type="InterPro" id="IPR033887">
    <property type="entry name" value="PTS_IIA_man"/>
</dbReference>
<dbReference type="InterPro" id="IPR051471">
    <property type="entry name" value="Bacterial_PTS_sugar_comp"/>
</dbReference>
<dbReference type="CDD" id="cd00006">
    <property type="entry name" value="PTS_IIA_man"/>
    <property type="match status" value="1"/>
</dbReference>
<keyword evidence="2" id="KW-0813">Transport</keyword>
<dbReference type="RefSeq" id="WP_027022488.1">
    <property type="nucleotide sequence ID" value="NZ_CP097501.1"/>
</dbReference>
<evidence type="ECO:0000313" key="10">
    <source>
        <dbReference type="Proteomes" id="UP001056819"/>
    </source>
</evidence>
<evidence type="ECO:0000256" key="1">
    <source>
        <dbReference type="ARBA" id="ARBA00004496"/>
    </source>
</evidence>
<dbReference type="GO" id="GO:0016301">
    <property type="term" value="F:kinase activity"/>
    <property type="evidence" value="ECO:0007669"/>
    <property type="project" value="UniProtKB-KW"/>
</dbReference>
<comment type="subcellular location">
    <subcellularLocation>
        <location evidence="1">Cytoplasm</location>
    </subcellularLocation>
</comment>
<evidence type="ECO:0000313" key="9">
    <source>
        <dbReference type="EMBL" id="URD67008.1"/>
    </source>
</evidence>
<name>A0AAE9HUR2_9NEIS</name>
<evidence type="ECO:0000259" key="8">
    <source>
        <dbReference type="PROSITE" id="PS51096"/>
    </source>
</evidence>
<evidence type="ECO:0000256" key="6">
    <source>
        <dbReference type="ARBA" id="ARBA00022683"/>
    </source>
</evidence>
<reference evidence="9" key="1">
    <citation type="submission" date="2022-05" db="EMBL/GenBank/DDBJ databases">
        <title>Alysiella filiformis genome sequencing.</title>
        <authorList>
            <person name="Viehboeck T."/>
        </authorList>
    </citation>
    <scope>NUCLEOTIDE SEQUENCE</scope>
    <source>
        <strain evidence="9">DSM 2580</strain>
    </source>
</reference>
<dbReference type="InterPro" id="IPR036662">
    <property type="entry name" value="PTS_EIIA_man-typ_sf"/>
</dbReference>
<dbReference type="SUPFAM" id="SSF53062">
    <property type="entry name" value="PTS system fructose IIA component-like"/>
    <property type="match status" value="1"/>
</dbReference>
<dbReference type="GO" id="GO:0016020">
    <property type="term" value="C:membrane"/>
    <property type="evidence" value="ECO:0007669"/>
    <property type="project" value="InterPro"/>
</dbReference>
<dbReference type="PANTHER" id="PTHR33799">
    <property type="entry name" value="PTS PERMEASE-RELATED-RELATED"/>
    <property type="match status" value="1"/>
</dbReference>
<keyword evidence="7" id="KW-0418">Kinase</keyword>
<keyword evidence="3" id="KW-0963">Cytoplasm</keyword>
<dbReference type="InterPro" id="IPR004701">
    <property type="entry name" value="PTS_EIIA_man-typ"/>
</dbReference>
<sequence>MIGILLITHETLGAAYRDLAQHFFPDQENRSHIRILNVDIHDDHASIIDRAAALLPETDRGAGVLILTDIFGATPCNAAMKLVVPQRSAMITGLNAPMLIKAVSHSAQAQQLTEFAETVRAAGVQGIMLFAEPLC</sequence>
<keyword evidence="4" id="KW-0762">Sugar transport</keyword>
<keyword evidence="6" id="KW-0598">Phosphotransferase system</keyword>
<accession>A0AAE9HUR2</accession>
<dbReference type="PROSITE" id="PS51096">
    <property type="entry name" value="PTS_EIIA_TYPE_4"/>
    <property type="match status" value="1"/>
</dbReference>
<gene>
    <name evidence="9" type="ORF">LNQ82_07330</name>
</gene>
<evidence type="ECO:0000256" key="3">
    <source>
        <dbReference type="ARBA" id="ARBA00022490"/>
    </source>
</evidence>
<dbReference type="AlphaFoldDB" id="A0AAE9HUR2"/>
<organism evidence="9 10">
    <name type="scientific">Conchiformibius steedae DSM 2580</name>
    <dbReference type="NCBI Taxonomy" id="1121352"/>
    <lineage>
        <taxon>Bacteria</taxon>
        <taxon>Pseudomonadati</taxon>
        <taxon>Pseudomonadota</taxon>
        <taxon>Betaproteobacteria</taxon>
        <taxon>Neisseriales</taxon>
        <taxon>Neisseriaceae</taxon>
        <taxon>Conchiformibius</taxon>
    </lineage>
</organism>
<dbReference type="EMBL" id="CP097501">
    <property type="protein sequence ID" value="URD67008.1"/>
    <property type="molecule type" value="Genomic_DNA"/>
</dbReference>
<dbReference type="GO" id="GO:0009401">
    <property type="term" value="P:phosphoenolpyruvate-dependent sugar phosphotransferase system"/>
    <property type="evidence" value="ECO:0007669"/>
    <property type="project" value="UniProtKB-KW"/>
</dbReference>
<dbReference type="Proteomes" id="UP001056819">
    <property type="component" value="Chromosome"/>
</dbReference>
<protein>
    <submittedName>
        <fullName evidence="9">PTS mannose transporter subunit IIA</fullName>
    </submittedName>
</protein>
<dbReference type="PANTHER" id="PTHR33799:SF1">
    <property type="entry name" value="PTS SYSTEM MANNOSE-SPECIFIC EIIAB COMPONENT-RELATED"/>
    <property type="match status" value="1"/>
</dbReference>
<feature type="domain" description="PTS EIIA type-4" evidence="8">
    <location>
        <begin position="1"/>
        <end position="127"/>
    </location>
</feature>
<evidence type="ECO:0000256" key="2">
    <source>
        <dbReference type="ARBA" id="ARBA00022448"/>
    </source>
</evidence>
<dbReference type="Pfam" id="PF03610">
    <property type="entry name" value="EIIA-man"/>
    <property type="match status" value="1"/>
</dbReference>